<proteinExistence type="inferred from homology"/>
<dbReference type="Gene3D" id="3.40.50.11900">
    <property type="match status" value="1"/>
</dbReference>
<evidence type="ECO:0000256" key="1">
    <source>
        <dbReference type="ARBA" id="ARBA00005806"/>
    </source>
</evidence>
<dbReference type="InterPro" id="IPR010327">
    <property type="entry name" value="FldB/FldC_alpha/beta"/>
</dbReference>
<dbReference type="Gene3D" id="3.40.50.11890">
    <property type="match status" value="1"/>
</dbReference>
<protein>
    <submittedName>
        <fullName evidence="2">2-hydroxyacyl-CoA dehydratase</fullName>
    </submittedName>
</protein>
<dbReference type="PANTHER" id="PTHR30548:SF2">
    <property type="entry name" value="2-HYDROXYACYL-COA DEHYDRATASE,D-COMPONENT"/>
    <property type="match status" value="1"/>
</dbReference>
<evidence type="ECO:0000313" key="2">
    <source>
        <dbReference type="EMBL" id="MBI2875854.1"/>
    </source>
</evidence>
<dbReference type="Pfam" id="PF06050">
    <property type="entry name" value="HGD-D"/>
    <property type="match status" value="1"/>
</dbReference>
<comment type="caution">
    <text evidence="2">The sequence shown here is derived from an EMBL/GenBank/DDBJ whole genome shotgun (WGS) entry which is preliminary data.</text>
</comment>
<evidence type="ECO:0000313" key="3">
    <source>
        <dbReference type="Proteomes" id="UP000769766"/>
    </source>
</evidence>
<dbReference type="EMBL" id="JACPRF010000095">
    <property type="protein sequence ID" value="MBI2875854.1"/>
    <property type="molecule type" value="Genomic_DNA"/>
</dbReference>
<reference evidence="2" key="1">
    <citation type="submission" date="2020-07" db="EMBL/GenBank/DDBJ databases">
        <title>Huge and variable diversity of episymbiotic CPR bacteria and DPANN archaea in groundwater ecosystems.</title>
        <authorList>
            <person name="He C.Y."/>
            <person name="Keren R."/>
            <person name="Whittaker M."/>
            <person name="Farag I.F."/>
            <person name="Doudna J."/>
            <person name="Cate J.H.D."/>
            <person name="Banfield J.F."/>
        </authorList>
    </citation>
    <scope>NUCLEOTIDE SEQUENCE</scope>
    <source>
        <strain evidence="2">NC_groundwater_672_Ag_B-0.1um_62_36</strain>
    </source>
</reference>
<comment type="similarity">
    <text evidence="1">Belongs to the FldB/FldC dehydratase alpha/beta subunit family.</text>
</comment>
<accession>A0A932CMH9</accession>
<gene>
    <name evidence="2" type="ORF">HYY20_03115</name>
</gene>
<dbReference type="AlphaFoldDB" id="A0A932CMH9"/>
<organism evidence="2 3">
    <name type="scientific">Tectimicrobiota bacterium</name>
    <dbReference type="NCBI Taxonomy" id="2528274"/>
    <lineage>
        <taxon>Bacteria</taxon>
        <taxon>Pseudomonadati</taxon>
        <taxon>Nitrospinota/Tectimicrobiota group</taxon>
        <taxon>Candidatus Tectimicrobiota</taxon>
    </lineage>
</organism>
<name>A0A932CMH9_UNCTE</name>
<sequence length="383" mass="43000">FKRIVNAKKEGKTLVGISGAVPREILFAMDLVPFFGENLSMLVSAQGKSTPFFGIGEGYGIPNEGCSLYRLEFGLARSGLLPHPDLLINVGANCNANSKSYEVLSHLYSCPNYFLDCPSGSTEEDLLYYREEIERMIAFLEKETGRELDRDRLQEVVNLSSQAHKLFSQICRLRETVPAPTGVRDLGRDTALMTIGAGLPETVGYFQDRYQEVQGKADRKEGIVPNERYRVAWWSGMPCFDMRVFNWIEEEYGAVVVLDMNDPVTFNSVAGESLGDTSDPIAYLVRKTFKASGRRFTSAYPEVREDVIRSCQERQINASVFFTNFGCKQGNAISRIVVDELKGRMGISTLMLDGDLLDARVASSTQLKEKLREYFEMLSAQER</sequence>
<feature type="non-terminal residue" evidence="2">
    <location>
        <position position="1"/>
    </location>
</feature>
<dbReference type="Proteomes" id="UP000769766">
    <property type="component" value="Unassembled WGS sequence"/>
</dbReference>
<dbReference type="PANTHER" id="PTHR30548">
    <property type="entry name" value="2-HYDROXYGLUTARYL-COA DEHYDRATASE, D-COMPONENT-RELATED"/>
    <property type="match status" value="1"/>
</dbReference>